<dbReference type="InterPro" id="IPR049278">
    <property type="entry name" value="MS_channel_C"/>
</dbReference>
<evidence type="ECO:0000256" key="1">
    <source>
        <dbReference type="ARBA" id="ARBA00004651"/>
    </source>
</evidence>
<evidence type="ECO:0000256" key="2">
    <source>
        <dbReference type="ARBA" id="ARBA00008017"/>
    </source>
</evidence>
<feature type="domain" description="Mechanosensitive ion channel MscS" evidence="8">
    <location>
        <begin position="575"/>
        <end position="641"/>
    </location>
</feature>
<evidence type="ECO:0000256" key="6">
    <source>
        <dbReference type="ARBA" id="ARBA00023136"/>
    </source>
</evidence>
<feature type="transmembrane region" description="Helical" evidence="7">
    <location>
        <begin position="20"/>
        <end position="43"/>
    </location>
</feature>
<feature type="domain" description="Mechanosensitive ion channel transmembrane helices 2/3" evidence="10">
    <location>
        <begin position="534"/>
        <end position="574"/>
    </location>
</feature>
<dbReference type="InterPro" id="IPR045276">
    <property type="entry name" value="YbiO_bact"/>
</dbReference>
<feature type="transmembrane region" description="Helical" evidence="7">
    <location>
        <begin position="524"/>
        <end position="549"/>
    </location>
</feature>
<feature type="transmembrane region" description="Helical" evidence="7">
    <location>
        <begin position="555"/>
        <end position="577"/>
    </location>
</feature>
<dbReference type="InterPro" id="IPR011014">
    <property type="entry name" value="MscS_channel_TM-2"/>
</dbReference>
<feature type="domain" description="Mechanosensitive ion channel MscS C-terminal" evidence="9">
    <location>
        <begin position="648"/>
        <end position="733"/>
    </location>
</feature>
<keyword evidence="3" id="KW-1003">Cell membrane</keyword>
<dbReference type="PANTHER" id="PTHR30460:SF0">
    <property type="entry name" value="MODERATE CONDUCTANCE MECHANOSENSITIVE CHANNEL YBIO"/>
    <property type="match status" value="1"/>
</dbReference>
<feature type="transmembrane region" description="Helical" evidence="7">
    <location>
        <begin position="483"/>
        <end position="504"/>
    </location>
</feature>
<dbReference type="InterPro" id="IPR006685">
    <property type="entry name" value="MscS_channel_2nd"/>
</dbReference>
<keyword evidence="4 7" id="KW-0812">Transmembrane</keyword>
<feature type="transmembrane region" description="Helical" evidence="7">
    <location>
        <begin position="185"/>
        <end position="205"/>
    </location>
</feature>
<dbReference type="Pfam" id="PF21082">
    <property type="entry name" value="MS_channel_3rd"/>
    <property type="match status" value="1"/>
</dbReference>
<feature type="transmembrane region" description="Helical" evidence="7">
    <location>
        <begin position="257"/>
        <end position="277"/>
    </location>
</feature>
<reference evidence="11 12" key="1">
    <citation type="submission" date="2016-10" db="EMBL/GenBank/DDBJ databases">
        <authorList>
            <person name="Varghese N."/>
            <person name="Submissions S."/>
        </authorList>
    </citation>
    <scope>NUCLEOTIDE SEQUENCE [LARGE SCALE GENOMIC DNA]</scope>
    <source>
        <strain evidence="11 12">DSM 16392</strain>
    </source>
</reference>
<evidence type="ECO:0000259" key="8">
    <source>
        <dbReference type="Pfam" id="PF00924"/>
    </source>
</evidence>
<dbReference type="SUPFAM" id="SSF82861">
    <property type="entry name" value="Mechanosensitive channel protein MscS (YggB), transmembrane region"/>
    <property type="match status" value="1"/>
</dbReference>
<comment type="caution">
    <text evidence="11">The sequence shown here is derived from an EMBL/GenBank/DDBJ whole genome shotgun (WGS) entry which is preliminary data.</text>
</comment>
<feature type="transmembrane region" description="Helical" evidence="7">
    <location>
        <begin position="297"/>
        <end position="318"/>
    </location>
</feature>
<dbReference type="InterPro" id="IPR049142">
    <property type="entry name" value="MS_channel_1st"/>
</dbReference>
<dbReference type="InterPro" id="IPR011066">
    <property type="entry name" value="MscS_channel_C_sf"/>
</dbReference>
<sequence length="780" mass="86796">MQIRKSKKVSSDSSKADRFLNFLISFLTLAVLVGMGLLLHISFVAAQTPDPQTPIVAAPMVDAQEMVTQSEPIPMEGAPLVFGLSNGLELFSLENIDRSSQSLNAVLKDLGNFPKHVHNALERARPDTSVSWVWQIFALTLFAVTLGFAVELFADKLFAKRLLRFYRGMPESRAEKIGFLFSRSLVQIAAIFLHVIVTFGLILVISGNTESVRHAALIFASFYFFFRLLMVFARNFLAVGNEPHRVVPLDDQVARSFLNSVILCGGIAFFLLAFGRWMNHLSLNANAQRILDLQSGLFLAVSAALICYIFRRPIGGWFTREHASTQRRRVWRRLFSQNWHLGALAYFLVAWLVFAHRLLLGLSYDSLLLLAPIMAILASVLLYGILLLVIDKWLLPPINIDRLQDAFVEEIVLVEEKAGHTYNQEEVKAEARAHAAEKEAGRQPYRQLLDHGARLVTLMFGLAVIIEAWGINLFKQDGLFGNLVEVALIVFFGYMAYQAVHITIQRQIEISESDKSGQAKMGRLATLLPILRNFLLISIVVLSGMVALSEIGVNIGPLFAGAGVVGLAVGFGAQTLIKDIFSGAFFLLDDAFRTGEYIYVTNNVEGTVERISIRSMQLRQSDGLLNTVPFGNLSFVKNSSRDWTMMKLAFRVTYDTDVDRMRELISQLGDKLLDDPELGPKFLEPLQSQGITALEDSAMIVRVKFTTRPGDQYVLRKAVFAGIREIFNREGITFAHREVKVKIDEGGAGGRSFSDSQKKAVGGAVLPLIEDDDTNRSAKA</sequence>
<dbReference type="InterPro" id="IPR023408">
    <property type="entry name" value="MscS_beta-dom_sf"/>
</dbReference>
<accession>A0A1I3XRR2</accession>
<feature type="transmembrane region" description="Helical" evidence="7">
    <location>
        <begin position="339"/>
        <end position="360"/>
    </location>
</feature>
<feature type="transmembrane region" description="Helical" evidence="7">
    <location>
        <begin position="452"/>
        <end position="471"/>
    </location>
</feature>
<keyword evidence="5 7" id="KW-1133">Transmembrane helix</keyword>
<dbReference type="PANTHER" id="PTHR30460">
    <property type="entry name" value="MODERATE CONDUCTANCE MECHANOSENSITIVE CHANNEL YBIO"/>
    <property type="match status" value="1"/>
</dbReference>
<dbReference type="EMBL" id="FOSK01000003">
    <property type="protein sequence ID" value="SFK22347.1"/>
    <property type="molecule type" value="Genomic_DNA"/>
</dbReference>
<organism evidence="11 12">
    <name type="scientific">Pseudovibrio ascidiaceicola</name>
    <dbReference type="NCBI Taxonomy" id="285279"/>
    <lineage>
        <taxon>Bacteria</taxon>
        <taxon>Pseudomonadati</taxon>
        <taxon>Pseudomonadota</taxon>
        <taxon>Alphaproteobacteria</taxon>
        <taxon>Hyphomicrobiales</taxon>
        <taxon>Stappiaceae</taxon>
        <taxon>Pseudovibrio</taxon>
    </lineage>
</organism>
<evidence type="ECO:0000313" key="11">
    <source>
        <dbReference type="EMBL" id="SFK22347.1"/>
    </source>
</evidence>
<dbReference type="Gene3D" id="2.30.30.60">
    <property type="match status" value="1"/>
</dbReference>
<dbReference type="Pfam" id="PF00924">
    <property type="entry name" value="MS_channel_2nd"/>
    <property type="match status" value="1"/>
</dbReference>
<dbReference type="SUPFAM" id="SSF82689">
    <property type="entry name" value="Mechanosensitive channel protein MscS (YggB), C-terminal domain"/>
    <property type="match status" value="1"/>
</dbReference>
<comment type="similarity">
    <text evidence="2">Belongs to the MscS (TC 1.A.23) family.</text>
</comment>
<evidence type="ECO:0000313" key="12">
    <source>
        <dbReference type="Proteomes" id="UP000199598"/>
    </source>
</evidence>
<dbReference type="Gene3D" id="1.10.287.1260">
    <property type="match status" value="1"/>
</dbReference>
<feature type="transmembrane region" description="Helical" evidence="7">
    <location>
        <begin position="366"/>
        <end position="390"/>
    </location>
</feature>
<evidence type="ECO:0000256" key="5">
    <source>
        <dbReference type="ARBA" id="ARBA00022989"/>
    </source>
</evidence>
<keyword evidence="6 7" id="KW-0472">Membrane</keyword>
<proteinExistence type="inferred from homology"/>
<dbReference type="SUPFAM" id="SSF50182">
    <property type="entry name" value="Sm-like ribonucleoproteins"/>
    <property type="match status" value="1"/>
</dbReference>
<name>A0A1I3XRR2_9HYPH</name>
<comment type="subcellular location">
    <subcellularLocation>
        <location evidence="1">Cell membrane</location>
        <topology evidence="1">Multi-pass membrane protein</topology>
    </subcellularLocation>
</comment>
<evidence type="ECO:0000256" key="7">
    <source>
        <dbReference type="SAM" id="Phobius"/>
    </source>
</evidence>
<evidence type="ECO:0000259" key="10">
    <source>
        <dbReference type="Pfam" id="PF21088"/>
    </source>
</evidence>
<keyword evidence="12" id="KW-1185">Reference proteome</keyword>
<dbReference type="RefSeq" id="WP_093518091.1">
    <property type="nucleotide sequence ID" value="NZ_FOSK01000003.1"/>
</dbReference>
<protein>
    <submittedName>
        <fullName evidence="11">Small-conductance mechanosensitive channel</fullName>
    </submittedName>
</protein>
<dbReference type="Pfam" id="PF21088">
    <property type="entry name" value="MS_channel_1st"/>
    <property type="match status" value="1"/>
</dbReference>
<evidence type="ECO:0000256" key="4">
    <source>
        <dbReference type="ARBA" id="ARBA00022692"/>
    </source>
</evidence>
<dbReference type="InterPro" id="IPR010920">
    <property type="entry name" value="LSM_dom_sf"/>
</dbReference>
<feature type="transmembrane region" description="Helical" evidence="7">
    <location>
        <begin position="217"/>
        <end position="237"/>
    </location>
</feature>
<dbReference type="Proteomes" id="UP000199598">
    <property type="component" value="Unassembled WGS sequence"/>
</dbReference>
<evidence type="ECO:0000256" key="3">
    <source>
        <dbReference type="ARBA" id="ARBA00022475"/>
    </source>
</evidence>
<evidence type="ECO:0000259" key="9">
    <source>
        <dbReference type="Pfam" id="PF21082"/>
    </source>
</evidence>
<feature type="transmembrane region" description="Helical" evidence="7">
    <location>
        <begin position="132"/>
        <end position="154"/>
    </location>
</feature>
<gene>
    <name evidence="11" type="ORF">SAMN04488518_103117</name>
</gene>
<dbReference type="Gene3D" id="3.30.70.100">
    <property type="match status" value="1"/>
</dbReference>